<organism evidence="1 2">
    <name type="scientific">Daphnia pulex</name>
    <name type="common">Water flea</name>
    <dbReference type="NCBI Taxonomy" id="6669"/>
    <lineage>
        <taxon>Eukaryota</taxon>
        <taxon>Metazoa</taxon>
        <taxon>Ecdysozoa</taxon>
        <taxon>Arthropoda</taxon>
        <taxon>Crustacea</taxon>
        <taxon>Branchiopoda</taxon>
        <taxon>Diplostraca</taxon>
        <taxon>Cladocera</taxon>
        <taxon>Anomopoda</taxon>
        <taxon>Daphniidae</taxon>
        <taxon>Daphnia</taxon>
    </lineage>
</organism>
<gene>
    <name evidence="1" type="ORF">DAPPUDRAFT_324857</name>
</gene>
<name>E9H2X9_DAPPU</name>
<sequence>MIFLDQCICRLASPSNLNQPDNQQDMDVFNSYKDQSSSIDDQMDMTPTTDLLSNECIPDLQPVPVLNSRPVRERHQTVCHSMLTILHGQPEPSDYQEAIASTEADLWQKLMKEEYD</sequence>
<dbReference type="HOGENOM" id="CLU_2099328_0_0_1"/>
<accession>E9H2X9</accession>
<protein>
    <submittedName>
        <fullName evidence="1">Uncharacterized protein</fullName>
    </submittedName>
</protein>
<dbReference type="KEGG" id="dpx:DAPPUDRAFT_324857"/>
<reference evidence="1 2" key="1">
    <citation type="journal article" date="2011" name="Science">
        <title>The ecoresponsive genome of Daphnia pulex.</title>
        <authorList>
            <person name="Colbourne J.K."/>
            <person name="Pfrender M.E."/>
            <person name="Gilbert D."/>
            <person name="Thomas W.K."/>
            <person name="Tucker A."/>
            <person name="Oakley T.H."/>
            <person name="Tokishita S."/>
            <person name="Aerts A."/>
            <person name="Arnold G.J."/>
            <person name="Basu M.K."/>
            <person name="Bauer D.J."/>
            <person name="Caceres C.E."/>
            <person name="Carmel L."/>
            <person name="Casola C."/>
            <person name="Choi J.H."/>
            <person name="Detter J.C."/>
            <person name="Dong Q."/>
            <person name="Dusheyko S."/>
            <person name="Eads B.D."/>
            <person name="Frohlich T."/>
            <person name="Geiler-Samerotte K.A."/>
            <person name="Gerlach D."/>
            <person name="Hatcher P."/>
            <person name="Jogdeo S."/>
            <person name="Krijgsveld J."/>
            <person name="Kriventseva E.V."/>
            <person name="Kultz D."/>
            <person name="Laforsch C."/>
            <person name="Lindquist E."/>
            <person name="Lopez J."/>
            <person name="Manak J.R."/>
            <person name="Muller J."/>
            <person name="Pangilinan J."/>
            <person name="Patwardhan R.P."/>
            <person name="Pitluck S."/>
            <person name="Pritham E.J."/>
            <person name="Rechtsteiner A."/>
            <person name="Rho M."/>
            <person name="Rogozin I.B."/>
            <person name="Sakarya O."/>
            <person name="Salamov A."/>
            <person name="Schaack S."/>
            <person name="Shapiro H."/>
            <person name="Shiga Y."/>
            <person name="Skalitzky C."/>
            <person name="Smith Z."/>
            <person name="Souvorov A."/>
            <person name="Sung W."/>
            <person name="Tang Z."/>
            <person name="Tsuchiya D."/>
            <person name="Tu H."/>
            <person name="Vos H."/>
            <person name="Wang M."/>
            <person name="Wolf Y.I."/>
            <person name="Yamagata H."/>
            <person name="Yamada T."/>
            <person name="Ye Y."/>
            <person name="Shaw J.R."/>
            <person name="Andrews J."/>
            <person name="Crease T.J."/>
            <person name="Tang H."/>
            <person name="Lucas S.M."/>
            <person name="Robertson H.M."/>
            <person name="Bork P."/>
            <person name="Koonin E.V."/>
            <person name="Zdobnov E.M."/>
            <person name="Grigoriev I.V."/>
            <person name="Lynch M."/>
            <person name="Boore J.L."/>
        </authorList>
    </citation>
    <scope>NUCLEOTIDE SEQUENCE [LARGE SCALE GENOMIC DNA]</scope>
</reference>
<dbReference type="OrthoDB" id="6516797at2759"/>
<keyword evidence="2" id="KW-1185">Reference proteome</keyword>
<proteinExistence type="predicted"/>
<dbReference type="AlphaFoldDB" id="E9H2X9"/>
<evidence type="ECO:0000313" key="2">
    <source>
        <dbReference type="Proteomes" id="UP000000305"/>
    </source>
</evidence>
<dbReference type="Proteomes" id="UP000000305">
    <property type="component" value="Unassembled WGS sequence"/>
</dbReference>
<dbReference type="InParanoid" id="E9H2X9"/>
<evidence type="ECO:0000313" key="1">
    <source>
        <dbReference type="EMBL" id="EFX73936.1"/>
    </source>
</evidence>
<dbReference type="EMBL" id="GL732587">
    <property type="protein sequence ID" value="EFX73936.1"/>
    <property type="molecule type" value="Genomic_DNA"/>
</dbReference>